<evidence type="ECO:0000313" key="1">
    <source>
        <dbReference type="EMBL" id="VAW60642.1"/>
    </source>
</evidence>
<organism evidence="1">
    <name type="scientific">hydrothermal vent metagenome</name>
    <dbReference type="NCBI Taxonomy" id="652676"/>
    <lineage>
        <taxon>unclassified sequences</taxon>
        <taxon>metagenomes</taxon>
        <taxon>ecological metagenomes</taxon>
    </lineage>
</organism>
<gene>
    <name evidence="1" type="ORF">MNBD_GAMMA10-2120</name>
</gene>
<sequence length="276" mass="29821">MPIKLEIEDGSPAWWNSHDLWVVPGNDPGGSPGQPVAGQTAYLWARVHNNGSASANGAQLNFYWSNPATGVLRSNSTLIGSSFVDLSPGETQDVLCLTPWTPTIVNDGHECIVGEVIHPADPLPSPLSDAFDPPEHLQIAQRNLSVLSMKKSMIILPIQLSAPVREKRSFEVILDFDNTLSPAALKQSGSGKFKYSKQPLVNAELSMDRTCTAINDTHGCCHLKVDLAPGTSKALYLKIEPRNLKPGLYTPVNVTTCEHGKTTGGITFIAIQSEEE</sequence>
<dbReference type="Gene3D" id="2.60.40.10">
    <property type="entry name" value="Immunoglobulins"/>
    <property type="match status" value="1"/>
</dbReference>
<protein>
    <recommendedName>
        <fullName evidence="2">CARDB domain-containing protein</fullName>
    </recommendedName>
</protein>
<accession>A0A3B0XAZ3</accession>
<proteinExistence type="predicted"/>
<evidence type="ECO:0008006" key="2">
    <source>
        <dbReference type="Google" id="ProtNLM"/>
    </source>
</evidence>
<dbReference type="EMBL" id="UOFJ01000007">
    <property type="protein sequence ID" value="VAW60642.1"/>
    <property type="molecule type" value="Genomic_DNA"/>
</dbReference>
<dbReference type="InterPro" id="IPR013783">
    <property type="entry name" value="Ig-like_fold"/>
</dbReference>
<reference evidence="1" key="1">
    <citation type="submission" date="2018-06" db="EMBL/GenBank/DDBJ databases">
        <authorList>
            <person name="Zhirakovskaya E."/>
        </authorList>
    </citation>
    <scope>NUCLEOTIDE SEQUENCE</scope>
</reference>
<dbReference type="AlphaFoldDB" id="A0A3B0XAZ3"/>
<name>A0A3B0XAZ3_9ZZZZ</name>